<comment type="caution">
    <text evidence="2">The sequence shown here is derived from an EMBL/GenBank/DDBJ whole genome shotgun (WGS) entry which is preliminary data.</text>
</comment>
<keyword evidence="1" id="KW-0472">Membrane</keyword>
<name>A0A0F9NF11_9ZZZZ</name>
<dbReference type="AlphaFoldDB" id="A0A0F9NF11"/>
<proteinExistence type="predicted"/>
<keyword evidence="1" id="KW-0812">Transmembrane</keyword>
<protein>
    <submittedName>
        <fullName evidence="2">Uncharacterized protein</fullName>
    </submittedName>
</protein>
<reference evidence="2" key="1">
    <citation type="journal article" date="2015" name="Nature">
        <title>Complex archaea that bridge the gap between prokaryotes and eukaryotes.</title>
        <authorList>
            <person name="Spang A."/>
            <person name="Saw J.H."/>
            <person name="Jorgensen S.L."/>
            <person name="Zaremba-Niedzwiedzka K."/>
            <person name="Martijn J."/>
            <person name="Lind A.E."/>
            <person name="van Eijk R."/>
            <person name="Schleper C."/>
            <person name="Guy L."/>
            <person name="Ettema T.J."/>
        </authorList>
    </citation>
    <scope>NUCLEOTIDE SEQUENCE</scope>
</reference>
<dbReference type="EMBL" id="LAZR01003603">
    <property type="protein sequence ID" value="KKN16554.1"/>
    <property type="molecule type" value="Genomic_DNA"/>
</dbReference>
<feature type="transmembrane region" description="Helical" evidence="1">
    <location>
        <begin position="12"/>
        <end position="39"/>
    </location>
</feature>
<evidence type="ECO:0000313" key="2">
    <source>
        <dbReference type="EMBL" id="KKN16554.1"/>
    </source>
</evidence>
<accession>A0A0F9NF11</accession>
<keyword evidence="1" id="KW-1133">Transmembrane helix</keyword>
<organism evidence="2">
    <name type="scientific">marine sediment metagenome</name>
    <dbReference type="NCBI Taxonomy" id="412755"/>
    <lineage>
        <taxon>unclassified sequences</taxon>
        <taxon>metagenomes</taxon>
        <taxon>ecological metagenomes</taxon>
    </lineage>
</organism>
<evidence type="ECO:0000256" key="1">
    <source>
        <dbReference type="SAM" id="Phobius"/>
    </source>
</evidence>
<sequence>MKHFKLYMAAKFLLLFVTALFAGVSYVISWVLHGFVWLFDRLPRWWYYEAVTWNTSIEYYRKNKNK</sequence>
<gene>
    <name evidence="2" type="ORF">LCGC14_0974740</name>
</gene>